<comment type="subcellular location">
    <subcellularLocation>
        <location evidence="2">Cell projection</location>
    </subcellularLocation>
    <subcellularLocation>
        <location evidence="1">Cytoplasm</location>
        <location evidence="1">Cytoskeleton</location>
    </subcellularLocation>
</comment>
<dbReference type="GO" id="GO:0044782">
    <property type="term" value="P:cilium organization"/>
    <property type="evidence" value="ECO:0007669"/>
    <property type="project" value="TreeGrafter"/>
</dbReference>
<dbReference type="GO" id="GO:0005856">
    <property type="term" value="C:cytoskeleton"/>
    <property type="evidence" value="ECO:0007669"/>
    <property type="project" value="UniProtKB-SubCell"/>
</dbReference>
<dbReference type="PANTHER" id="PTHR14871">
    <property type="entry name" value="DYNEIN REGULATORY COMPLEX PROTEIN 9"/>
    <property type="match status" value="1"/>
</dbReference>
<accession>A0A5B7EJL4</accession>
<evidence type="ECO:0000256" key="7">
    <source>
        <dbReference type="SAM" id="MobiDB-lite"/>
    </source>
</evidence>
<dbReference type="InterPro" id="IPR042618">
    <property type="entry name" value="IQCG"/>
</dbReference>
<comment type="caution">
    <text evidence="8">The sequence shown here is derived from an EMBL/GenBank/DDBJ whole genome shotgun (WGS) entry which is preliminary data.</text>
</comment>
<organism evidence="8 9">
    <name type="scientific">Portunus trituberculatus</name>
    <name type="common">Swimming crab</name>
    <name type="synonym">Neptunus trituberculatus</name>
    <dbReference type="NCBI Taxonomy" id="210409"/>
    <lineage>
        <taxon>Eukaryota</taxon>
        <taxon>Metazoa</taxon>
        <taxon>Ecdysozoa</taxon>
        <taxon>Arthropoda</taxon>
        <taxon>Crustacea</taxon>
        <taxon>Multicrustacea</taxon>
        <taxon>Malacostraca</taxon>
        <taxon>Eumalacostraca</taxon>
        <taxon>Eucarida</taxon>
        <taxon>Decapoda</taxon>
        <taxon>Pleocyemata</taxon>
        <taxon>Brachyura</taxon>
        <taxon>Eubrachyura</taxon>
        <taxon>Portunoidea</taxon>
        <taxon>Portunidae</taxon>
        <taxon>Portuninae</taxon>
        <taxon>Portunus</taxon>
    </lineage>
</organism>
<feature type="region of interest" description="Disordered" evidence="7">
    <location>
        <begin position="196"/>
        <end position="229"/>
    </location>
</feature>
<evidence type="ECO:0000313" key="9">
    <source>
        <dbReference type="Proteomes" id="UP000324222"/>
    </source>
</evidence>
<evidence type="ECO:0000256" key="4">
    <source>
        <dbReference type="ARBA" id="ARBA00023212"/>
    </source>
</evidence>
<dbReference type="PROSITE" id="PS50096">
    <property type="entry name" value="IQ"/>
    <property type="match status" value="1"/>
</dbReference>
<keyword evidence="9" id="KW-1185">Reference proteome</keyword>
<dbReference type="Proteomes" id="UP000324222">
    <property type="component" value="Unassembled WGS sequence"/>
</dbReference>
<dbReference type="AlphaFoldDB" id="A0A5B7EJL4"/>
<keyword evidence="6" id="KW-0175">Coiled coil</keyword>
<dbReference type="GO" id="GO:0031514">
    <property type="term" value="C:motile cilium"/>
    <property type="evidence" value="ECO:0007669"/>
    <property type="project" value="TreeGrafter"/>
</dbReference>
<evidence type="ECO:0000256" key="3">
    <source>
        <dbReference type="ARBA" id="ARBA00022490"/>
    </source>
</evidence>
<proteinExistence type="predicted"/>
<gene>
    <name evidence="8" type="primary">IQCG</name>
    <name evidence="8" type="ORF">E2C01_026882</name>
</gene>
<evidence type="ECO:0000256" key="1">
    <source>
        <dbReference type="ARBA" id="ARBA00004245"/>
    </source>
</evidence>
<dbReference type="OrthoDB" id="10254713at2759"/>
<dbReference type="EMBL" id="VSRR010002853">
    <property type="protein sequence ID" value="MPC33528.1"/>
    <property type="molecule type" value="Genomic_DNA"/>
</dbReference>
<keyword evidence="4" id="KW-0206">Cytoskeleton</keyword>
<evidence type="ECO:0000256" key="5">
    <source>
        <dbReference type="ARBA" id="ARBA00023273"/>
    </source>
</evidence>
<dbReference type="GO" id="GO:0005737">
    <property type="term" value="C:cytoplasm"/>
    <property type="evidence" value="ECO:0007669"/>
    <property type="project" value="TreeGrafter"/>
</dbReference>
<evidence type="ECO:0000256" key="6">
    <source>
        <dbReference type="SAM" id="Coils"/>
    </source>
</evidence>
<feature type="coiled-coil region" evidence="6">
    <location>
        <begin position="55"/>
        <end position="93"/>
    </location>
</feature>
<feature type="compositionally biased region" description="Basic and acidic residues" evidence="7">
    <location>
        <begin position="196"/>
        <end position="228"/>
    </location>
</feature>
<protein>
    <submittedName>
        <fullName evidence="8">IQ domain-containing protein G</fullName>
    </submittedName>
</protein>
<keyword evidence="3" id="KW-0963">Cytoplasm</keyword>
<dbReference type="Gene3D" id="1.20.5.190">
    <property type="match status" value="1"/>
</dbReference>
<evidence type="ECO:0000313" key="8">
    <source>
        <dbReference type="EMBL" id="MPC33528.1"/>
    </source>
</evidence>
<reference evidence="8 9" key="1">
    <citation type="submission" date="2019-05" db="EMBL/GenBank/DDBJ databases">
        <title>Another draft genome of Portunus trituberculatus and its Hox gene families provides insights of decapod evolution.</title>
        <authorList>
            <person name="Jeong J.-H."/>
            <person name="Song I."/>
            <person name="Kim S."/>
            <person name="Choi T."/>
            <person name="Kim D."/>
            <person name="Ryu S."/>
            <person name="Kim W."/>
        </authorList>
    </citation>
    <scope>NUCLEOTIDE SEQUENCE [LARGE SCALE GENOMIC DNA]</scope>
    <source>
        <tissue evidence="8">Muscle</tissue>
    </source>
</reference>
<dbReference type="PANTHER" id="PTHR14871:SF1">
    <property type="entry name" value="DYNEIN REGULATORY COMPLEX PROTEIN 9"/>
    <property type="match status" value="1"/>
</dbReference>
<evidence type="ECO:0000256" key="2">
    <source>
        <dbReference type="ARBA" id="ARBA00004316"/>
    </source>
</evidence>
<keyword evidence="5" id="KW-0966">Cell projection</keyword>
<name>A0A5B7EJL4_PORTR</name>
<sequence length="261" mass="30551">MFRDVAEELQTQHSFTSLEKCVAVEKEEQQRKAEFIALLQGQRWRARQFGQGSRLRGLQQELLAVQEDTHNLIREKDKEISELLAAIADAQRLNPRREEYEKKAAEVQLENLHFLLEREERITCQESARVGREIPQEVRVHAALTSFLQESCARLEARTEEWRQRFASHAEEKGQEVAKWRAEVEGVQEKLAEVTQQHDEMKEVVERHEAEEEAARHRMEEEKQKNDAAAKIQAWWRGSVVRWGLSASLKRKNKKGKPPKK</sequence>